<dbReference type="EMBL" id="FNDU01000002">
    <property type="protein sequence ID" value="SDH67890.1"/>
    <property type="molecule type" value="Genomic_DNA"/>
</dbReference>
<keyword evidence="2" id="KW-1185">Reference proteome</keyword>
<evidence type="ECO:0000313" key="1">
    <source>
        <dbReference type="EMBL" id="SDH67890.1"/>
    </source>
</evidence>
<gene>
    <name evidence="1" type="ORF">SAMN05216352_102176</name>
</gene>
<name>A0A1G8EDN6_9BACI</name>
<dbReference type="Proteomes" id="UP000199017">
    <property type="component" value="Unassembled WGS sequence"/>
</dbReference>
<evidence type="ECO:0000313" key="2">
    <source>
        <dbReference type="Proteomes" id="UP000199017"/>
    </source>
</evidence>
<dbReference type="AlphaFoldDB" id="A0A1G8EDN6"/>
<proteinExistence type="predicted"/>
<protein>
    <submittedName>
        <fullName evidence="1">Uncharacterized protein</fullName>
    </submittedName>
</protein>
<sequence>MKVKIIMPSSADNRQHCIQKNISLILGNSESRAHEHSFKKLMNSIVKVKTPYNKKKLLEMVRKWNPMFLKKEKQKNNRS</sequence>
<reference evidence="1 2" key="1">
    <citation type="submission" date="2016-10" db="EMBL/GenBank/DDBJ databases">
        <authorList>
            <person name="de Groot N.N."/>
        </authorList>
    </citation>
    <scope>NUCLEOTIDE SEQUENCE [LARGE SCALE GENOMIC DNA]</scope>
    <source>
        <strain evidence="2">P4B,CCM 7963,CECT 7998,DSM 25260,IBRC-M 10614,KCTC 13821</strain>
    </source>
</reference>
<organism evidence="1 2">
    <name type="scientific">Alteribacillus bidgolensis</name>
    <dbReference type="NCBI Taxonomy" id="930129"/>
    <lineage>
        <taxon>Bacteria</taxon>
        <taxon>Bacillati</taxon>
        <taxon>Bacillota</taxon>
        <taxon>Bacilli</taxon>
        <taxon>Bacillales</taxon>
        <taxon>Bacillaceae</taxon>
        <taxon>Alteribacillus</taxon>
    </lineage>
</organism>
<accession>A0A1G8EDN6</accession>